<feature type="region of interest" description="Disordered" evidence="1">
    <location>
        <begin position="1"/>
        <end position="21"/>
    </location>
</feature>
<accession>A0AAV0X7P4</accession>
<evidence type="ECO:0000313" key="3">
    <source>
        <dbReference type="Proteomes" id="UP001160148"/>
    </source>
</evidence>
<dbReference type="InterPro" id="IPR036691">
    <property type="entry name" value="Endo/exonu/phosph_ase_sf"/>
</dbReference>
<sequence>MPLTPSSVASNTRAQAQKPPSTTDILKAIESLSTSQSSQFSELKSSISTLTSQVADLVTDNASFRAEIGVLRSRIDVLESRPVPSIDSSSVIFRESTERSKIVFNAIAYGVPESAANTAALRVNDDLRTLSNLLEQITIPVPTNLKLIRLGNSNAKKPRPLKVICQSMADASQLILNFNSQTRNGLLPEPGFRIVRDKTTLERELLRKAHSDLQRKIESGSSDFTISCDRNVRTSNCRRGGGSLIAVKKELRPTLITTAFDTCEQVFVRLTLASGLSVFLAGVYLPPGTNLSVYESHVEALDRVWRSYNFNLGLVCGDFNMPNVEWSVCDSGLVYTGNITDKVRLIGDQFSFLHFVQKNQILNNSGSLLDLIFSSNESTLVQQATDLLVPCDIYHPALSISCPFPSDPPMLDAQHTYYDFKNANYETIIHRLESIDWYNALDSRSADLSADFLQKSLLDCIRECVPLRNFRNSTFPIWVSSKLKKLLAMKKQSHKQYKMLGGLNRYLIFSQLRAQCKFESKCLYSHYLRNIQNRLCVDPKSFWKFVRSKRGVSTIPDEVHLGESKASSDQVASLFASHFSSVYGDSRFTCNNLSDEFTNNQFSHLPSKLSISIDEVNIALNSLSNVHSSGPDGISANLLYHCRASLSLPVTLIFNKSLTEGVFPSAWKISRVTPIFKSGNPADVANYRPISGLPLLDLVLVSHFYHGLDLTLVTVDNLSAFSGRHLISSVHRPVFHKVAI</sequence>
<evidence type="ECO:0008006" key="4">
    <source>
        <dbReference type="Google" id="ProtNLM"/>
    </source>
</evidence>
<name>A0AAV0X7P4_9HEMI</name>
<gene>
    <name evidence="2" type="ORF">MEUPH1_LOCUS19156</name>
</gene>
<dbReference type="SUPFAM" id="SSF56219">
    <property type="entry name" value="DNase I-like"/>
    <property type="match status" value="1"/>
</dbReference>
<dbReference type="PANTHER" id="PTHR33395:SF22">
    <property type="entry name" value="REVERSE TRANSCRIPTASE DOMAIN-CONTAINING PROTEIN"/>
    <property type="match status" value="1"/>
</dbReference>
<comment type="caution">
    <text evidence="2">The sequence shown here is derived from an EMBL/GenBank/DDBJ whole genome shotgun (WGS) entry which is preliminary data.</text>
</comment>
<dbReference type="AlphaFoldDB" id="A0AAV0X7P4"/>
<evidence type="ECO:0000313" key="2">
    <source>
        <dbReference type="EMBL" id="CAI6364315.1"/>
    </source>
</evidence>
<protein>
    <recommendedName>
        <fullName evidence="4">Endonuclease/exonuclease/phosphatase domain-containing protein</fullName>
    </recommendedName>
</protein>
<keyword evidence="3" id="KW-1185">Reference proteome</keyword>
<dbReference type="Proteomes" id="UP001160148">
    <property type="component" value="Unassembled WGS sequence"/>
</dbReference>
<proteinExistence type="predicted"/>
<dbReference type="GO" id="GO:0007508">
    <property type="term" value="P:larval heart development"/>
    <property type="evidence" value="ECO:0007669"/>
    <property type="project" value="TreeGrafter"/>
</dbReference>
<evidence type="ECO:0000256" key="1">
    <source>
        <dbReference type="SAM" id="MobiDB-lite"/>
    </source>
</evidence>
<dbReference type="PANTHER" id="PTHR33395">
    <property type="entry name" value="TRANSCRIPTASE, PUTATIVE-RELATED-RELATED"/>
    <property type="match status" value="1"/>
</dbReference>
<reference evidence="2 3" key="1">
    <citation type="submission" date="2023-01" db="EMBL/GenBank/DDBJ databases">
        <authorList>
            <person name="Whitehead M."/>
        </authorList>
    </citation>
    <scope>NUCLEOTIDE SEQUENCE [LARGE SCALE GENOMIC DNA]</scope>
</reference>
<dbReference type="GO" id="GO:0031012">
    <property type="term" value="C:extracellular matrix"/>
    <property type="evidence" value="ECO:0007669"/>
    <property type="project" value="TreeGrafter"/>
</dbReference>
<organism evidence="2 3">
    <name type="scientific">Macrosiphum euphorbiae</name>
    <name type="common">potato aphid</name>
    <dbReference type="NCBI Taxonomy" id="13131"/>
    <lineage>
        <taxon>Eukaryota</taxon>
        <taxon>Metazoa</taxon>
        <taxon>Ecdysozoa</taxon>
        <taxon>Arthropoda</taxon>
        <taxon>Hexapoda</taxon>
        <taxon>Insecta</taxon>
        <taxon>Pterygota</taxon>
        <taxon>Neoptera</taxon>
        <taxon>Paraneoptera</taxon>
        <taxon>Hemiptera</taxon>
        <taxon>Sternorrhyncha</taxon>
        <taxon>Aphidomorpha</taxon>
        <taxon>Aphidoidea</taxon>
        <taxon>Aphididae</taxon>
        <taxon>Macrosiphini</taxon>
        <taxon>Macrosiphum</taxon>
    </lineage>
</organism>
<dbReference type="Gene3D" id="3.60.10.10">
    <property type="entry name" value="Endonuclease/exonuclease/phosphatase"/>
    <property type="match status" value="1"/>
</dbReference>
<dbReference type="EMBL" id="CARXXK010000003">
    <property type="protein sequence ID" value="CAI6364315.1"/>
    <property type="molecule type" value="Genomic_DNA"/>
</dbReference>
<dbReference type="GO" id="GO:0061343">
    <property type="term" value="P:cell adhesion involved in heart morphogenesis"/>
    <property type="evidence" value="ECO:0007669"/>
    <property type="project" value="TreeGrafter"/>
</dbReference>